<dbReference type="EMBL" id="NMUH01001167">
    <property type="protein sequence ID" value="MQL89657.1"/>
    <property type="molecule type" value="Genomic_DNA"/>
</dbReference>
<gene>
    <name evidence="2" type="ORF">Taro_022243</name>
</gene>
<reference evidence="2" key="1">
    <citation type="submission" date="2017-07" db="EMBL/GenBank/DDBJ databases">
        <title>Taro Niue Genome Assembly and Annotation.</title>
        <authorList>
            <person name="Atibalentja N."/>
            <person name="Keating K."/>
            <person name="Fields C.J."/>
        </authorList>
    </citation>
    <scope>NUCLEOTIDE SEQUENCE</scope>
    <source>
        <strain evidence="2">Niue_2</strain>
        <tissue evidence="2">Leaf</tissue>
    </source>
</reference>
<organism evidence="2 3">
    <name type="scientific">Colocasia esculenta</name>
    <name type="common">Wild taro</name>
    <name type="synonym">Arum esculentum</name>
    <dbReference type="NCBI Taxonomy" id="4460"/>
    <lineage>
        <taxon>Eukaryota</taxon>
        <taxon>Viridiplantae</taxon>
        <taxon>Streptophyta</taxon>
        <taxon>Embryophyta</taxon>
        <taxon>Tracheophyta</taxon>
        <taxon>Spermatophyta</taxon>
        <taxon>Magnoliopsida</taxon>
        <taxon>Liliopsida</taxon>
        <taxon>Araceae</taxon>
        <taxon>Aroideae</taxon>
        <taxon>Colocasieae</taxon>
        <taxon>Colocasia</taxon>
    </lineage>
</organism>
<evidence type="ECO:0000313" key="3">
    <source>
        <dbReference type="Proteomes" id="UP000652761"/>
    </source>
</evidence>
<feature type="compositionally biased region" description="Basic residues" evidence="1">
    <location>
        <begin position="140"/>
        <end position="158"/>
    </location>
</feature>
<protein>
    <submittedName>
        <fullName evidence="2">Uncharacterized protein</fullName>
    </submittedName>
</protein>
<comment type="caution">
    <text evidence="2">The sequence shown here is derived from an EMBL/GenBank/DDBJ whole genome shotgun (WGS) entry which is preliminary data.</text>
</comment>
<dbReference type="AlphaFoldDB" id="A0A843V4S4"/>
<feature type="region of interest" description="Disordered" evidence="1">
    <location>
        <begin position="125"/>
        <end position="158"/>
    </location>
</feature>
<dbReference type="Proteomes" id="UP000652761">
    <property type="component" value="Unassembled WGS sequence"/>
</dbReference>
<accession>A0A843V4S4</accession>
<sequence>MVVFILCSGSSYMSWKERKELENRKVVALGGKVSKIRLNIPSEHLKLINRRNYRRCYLVDLTLVTIDHSLFLETLICCFQDMYLGRFQKKQPNERSEKQKNSEAGVLMASEGFFKKGVLDVKHLLKPSRPKSDDHMSIANRKKKGKGKKRGGKKKRKH</sequence>
<name>A0A843V4S4_COLES</name>
<dbReference type="PANTHER" id="PTHR28096:SF1">
    <property type="entry name" value="PROTEIN FAF1"/>
    <property type="match status" value="1"/>
</dbReference>
<proteinExistence type="predicted"/>
<dbReference type="OrthoDB" id="5556956at2759"/>
<keyword evidence="3" id="KW-1185">Reference proteome</keyword>
<dbReference type="GO" id="GO:0000462">
    <property type="term" value="P:maturation of SSU-rRNA from tricistronic rRNA transcript (SSU-rRNA, 5.8S rRNA, LSU-rRNA)"/>
    <property type="evidence" value="ECO:0007669"/>
    <property type="project" value="TreeGrafter"/>
</dbReference>
<dbReference type="InterPro" id="IPR053030">
    <property type="entry name" value="Ribosomal_biogenesis_FAF1-like"/>
</dbReference>
<dbReference type="PANTHER" id="PTHR28096">
    <property type="entry name" value="PROTEIN FAF1"/>
    <property type="match status" value="1"/>
</dbReference>
<dbReference type="GO" id="GO:0005730">
    <property type="term" value="C:nucleolus"/>
    <property type="evidence" value="ECO:0007669"/>
    <property type="project" value="TreeGrafter"/>
</dbReference>
<evidence type="ECO:0000256" key="1">
    <source>
        <dbReference type="SAM" id="MobiDB-lite"/>
    </source>
</evidence>
<evidence type="ECO:0000313" key="2">
    <source>
        <dbReference type="EMBL" id="MQL89657.1"/>
    </source>
</evidence>